<keyword evidence="2" id="KW-1185">Reference proteome</keyword>
<name>A0ABQ8SEB9_PERAM</name>
<gene>
    <name evidence="1" type="ORF">ANN_20952</name>
</gene>
<evidence type="ECO:0000313" key="2">
    <source>
        <dbReference type="Proteomes" id="UP001148838"/>
    </source>
</evidence>
<reference evidence="1 2" key="1">
    <citation type="journal article" date="2022" name="Allergy">
        <title>Genome assembly and annotation of Periplaneta americana reveal a comprehensive cockroach allergen profile.</title>
        <authorList>
            <person name="Wang L."/>
            <person name="Xiong Q."/>
            <person name="Saelim N."/>
            <person name="Wang L."/>
            <person name="Nong W."/>
            <person name="Wan A.T."/>
            <person name="Shi M."/>
            <person name="Liu X."/>
            <person name="Cao Q."/>
            <person name="Hui J.H.L."/>
            <person name="Sookrung N."/>
            <person name="Leung T.F."/>
            <person name="Tungtrongchitr A."/>
            <person name="Tsui S.K.W."/>
        </authorList>
    </citation>
    <scope>NUCLEOTIDE SEQUENCE [LARGE SCALE GENOMIC DNA]</scope>
    <source>
        <strain evidence="1">PWHHKU_190912</strain>
    </source>
</reference>
<evidence type="ECO:0000313" key="1">
    <source>
        <dbReference type="EMBL" id="KAJ4432333.1"/>
    </source>
</evidence>
<organism evidence="1 2">
    <name type="scientific">Periplaneta americana</name>
    <name type="common">American cockroach</name>
    <name type="synonym">Blatta americana</name>
    <dbReference type="NCBI Taxonomy" id="6978"/>
    <lineage>
        <taxon>Eukaryota</taxon>
        <taxon>Metazoa</taxon>
        <taxon>Ecdysozoa</taxon>
        <taxon>Arthropoda</taxon>
        <taxon>Hexapoda</taxon>
        <taxon>Insecta</taxon>
        <taxon>Pterygota</taxon>
        <taxon>Neoptera</taxon>
        <taxon>Polyneoptera</taxon>
        <taxon>Dictyoptera</taxon>
        <taxon>Blattodea</taxon>
        <taxon>Blattoidea</taxon>
        <taxon>Blattidae</taxon>
        <taxon>Blattinae</taxon>
        <taxon>Periplaneta</taxon>
    </lineage>
</organism>
<dbReference type="EMBL" id="JAJSOF020000029">
    <property type="protein sequence ID" value="KAJ4432333.1"/>
    <property type="molecule type" value="Genomic_DNA"/>
</dbReference>
<protein>
    <submittedName>
        <fullName evidence="1">Uncharacterized protein</fullName>
    </submittedName>
</protein>
<comment type="caution">
    <text evidence="1">The sequence shown here is derived from an EMBL/GenBank/DDBJ whole genome shotgun (WGS) entry which is preliminary data.</text>
</comment>
<dbReference type="Proteomes" id="UP001148838">
    <property type="component" value="Unassembled WGS sequence"/>
</dbReference>
<proteinExistence type="predicted"/>
<accession>A0ABQ8SEB9</accession>
<sequence>MAGLCEGGNEPPGSLKASDFGYSCVPFRRPFKIMERSSCHEVTLELKRSPNDSDVLKKAVEAVIASPGNKISIREACSGL</sequence>